<evidence type="ECO:0000256" key="1">
    <source>
        <dbReference type="SAM" id="MobiDB-lite"/>
    </source>
</evidence>
<evidence type="ECO:0000313" key="2">
    <source>
        <dbReference type="EnsemblPlants" id="OB01G38460.1"/>
    </source>
</evidence>
<keyword evidence="3" id="KW-1185">Reference proteome</keyword>
<accession>J3L3P0</accession>
<reference evidence="2" key="2">
    <citation type="submission" date="2013-04" db="UniProtKB">
        <authorList>
            <consortium name="EnsemblPlants"/>
        </authorList>
    </citation>
    <scope>IDENTIFICATION</scope>
</reference>
<protein>
    <submittedName>
        <fullName evidence="2">Uncharacterized protein</fullName>
    </submittedName>
</protein>
<feature type="region of interest" description="Disordered" evidence="1">
    <location>
        <begin position="1"/>
        <end position="20"/>
    </location>
</feature>
<proteinExistence type="predicted"/>
<dbReference type="HOGENOM" id="CLU_2174871_0_0_1"/>
<name>J3L3P0_ORYBR</name>
<dbReference type="Proteomes" id="UP000006038">
    <property type="component" value="Chromosome 1"/>
</dbReference>
<dbReference type="EnsemblPlants" id="OB01G38460.1">
    <property type="protein sequence ID" value="OB01G38460.1"/>
    <property type="gene ID" value="OB01G38460"/>
</dbReference>
<evidence type="ECO:0000313" key="3">
    <source>
        <dbReference type="Proteomes" id="UP000006038"/>
    </source>
</evidence>
<dbReference type="Gramene" id="OB01G38460.1">
    <property type="protein sequence ID" value="OB01G38460.1"/>
    <property type="gene ID" value="OB01G38460"/>
</dbReference>
<dbReference type="AlphaFoldDB" id="J3L3P0"/>
<dbReference type="STRING" id="4533.J3L3P0"/>
<reference evidence="2" key="1">
    <citation type="journal article" date="2013" name="Nat. Commun.">
        <title>Whole-genome sequencing of Oryza brachyantha reveals mechanisms underlying Oryza genome evolution.</title>
        <authorList>
            <person name="Chen J."/>
            <person name="Huang Q."/>
            <person name="Gao D."/>
            <person name="Wang J."/>
            <person name="Lang Y."/>
            <person name="Liu T."/>
            <person name="Li B."/>
            <person name="Bai Z."/>
            <person name="Luis Goicoechea J."/>
            <person name="Liang C."/>
            <person name="Chen C."/>
            <person name="Zhang W."/>
            <person name="Sun S."/>
            <person name="Liao Y."/>
            <person name="Zhang X."/>
            <person name="Yang L."/>
            <person name="Song C."/>
            <person name="Wang M."/>
            <person name="Shi J."/>
            <person name="Liu G."/>
            <person name="Liu J."/>
            <person name="Zhou H."/>
            <person name="Zhou W."/>
            <person name="Yu Q."/>
            <person name="An N."/>
            <person name="Chen Y."/>
            <person name="Cai Q."/>
            <person name="Wang B."/>
            <person name="Liu B."/>
            <person name="Min J."/>
            <person name="Huang Y."/>
            <person name="Wu H."/>
            <person name="Li Z."/>
            <person name="Zhang Y."/>
            <person name="Yin Y."/>
            <person name="Song W."/>
            <person name="Jiang J."/>
            <person name="Jackson S.A."/>
            <person name="Wing R.A."/>
            <person name="Wang J."/>
            <person name="Chen M."/>
        </authorList>
    </citation>
    <scope>NUCLEOTIDE SEQUENCE [LARGE SCALE GENOMIC DNA]</scope>
    <source>
        <strain evidence="2">cv. IRGC 101232</strain>
    </source>
</reference>
<sequence>MKQGLDHSAMEDSSSDLHECGTDVHPPGGFLSYFQDPSNLQNYQPSIPSNYYPAQRAAPGGGEETVTVRTEKQLFYLLKYLLVVTCASVMCCVGKPQYMLVNHIVNLKRT</sequence>
<organism evidence="2">
    <name type="scientific">Oryza brachyantha</name>
    <name type="common">malo sina</name>
    <dbReference type="NCBI Taxonomy" id="4533"/>
    <lineage>
        <taxon>Eukaryota</taxon>
        <taxon>Viridiplantae</taxon>
        <taxon>Streptophyta</taxon>
        <taxon>Embryophyta</taxon>
        <taxon>Tracheophyta</taxon>
        <taxon>Spermatophyta</taxon>
        <taxon>Magnoliopsida</taxon>
        <taxon>Liliopsida</taxon>
        <taxon>Poales</taxon>
        <taxon>Poaceae</taxon>
        <taxon>BOP clade</taxon>
        <taxon>Oryzoideae</taxon>
        <taxon>Oryzeae</taxon>
        <taxon>Oryzinae</taxon>
        <taxon>Oryza</taxon>
    </lineage>
</organism>